<accession>A0A8H9IRB9</accession>
<keyword evidence="5" id="KW-1185">Reference proteome</keyword>
<dbReference type="RefSeq" id="WP_145936400.1">
    <property type="nucleotide sequence ID" value="NZ_BNAV01000001.1"/>
</dbReference>
<evidence type="ECO:0000256" key="1">
    <source>
        <dbReference type="ARBA" id="ARBA00023125"/>
    </source>
</evidence>
<dbReference type="Gene3D" id="1.10.10.60">
    <property type="entry name" value="Homeodomain-like"/>
    <property type="match status" value="1"/>
</dbReference>
<sequence>MSTPSRPTNTPGQPSLRDAKRELTRSRLVAAATEVFASKHYADVTVDDISAGAGTSRATFYLYYTGKAKILRDCLREFDDGLEELWKRFEELDQATFDALESWLSAYVELYEQHKQLLGTMHQAEAVEPEFREDVVQTVKSTIARWQRLEVVGSVLKWDDDLELELILFVAELQRFLYLWIIRGLEVDRERAIRKLAEHWHAVLAGDAAR</sequence>
<organism evidence="4 5">
    <name type="scientific">Amycolatopsis bartoniae</name>
    <dbReference type="NCBI Taxonomy" id="941986"/>
    <lineage>
        <taxon>Bacteria</taxon>
        <taxon>Bacillati</taxon>
        <taxon>Actinomycetota</taxon>
        <taxon>Actinomycetes</taxon>
        <taxon>Pseudonocardiales</taxon>
        <taxon>Pseudonocardiaceae</taxon>
        <taxon>Amycolatopsis</taxon>
    </lineage>
</organism>
<feature type="DNA-binding region" description="H-T-H motif" evidence="2">
    <location>
        <begin position="45"/>
        <end position="64"/>
    </location>
</feature>
<reference evidence="4" key="1">
    <citation type="journal article" date="2014" name="Int. J. Syst. Evol. Microbiol.">
        <title>Complete genome sequence of Corynebacterium casei LMG S-19264T (=DSM 44701T), isolated from a smear-ripened cheese.</title>
        <authorList>
            <consortium name="US DOE Joint Genome Institute (JGI-PGF)"/>
            <person name="Walter F."/>
            <person name="Albersmeier A."/>
            <person name="Kalinowski J."/>
            <person name="Ruckert C."/>
        </authorList>
    </citation>
    <scope>NUCLEOTIDE SEQUENCE</scope>
    <source>
        <strain evidence="4">CGMCC 4.7679</strain>
    </source>
</reference>
<dbReference type="GO" id="GO:0003677">
    <property type="term" value="F:DNA binding"/>
    <property type="evidence" value="ECO:0007669"/>
    <property type="project" value="UniProtKB-UniRule"/>
</dbReference>
<dbReference type="Proteomes" id="UP000658656">
    <property type="component" value="Unassembled WGS sequence"/>
</dbReference>
<name>A0A8H9IRB9_9PSEU</name>
<evidence type="ECO:0000256" key="2">
    <source>
        <dbReference type="PROSITE-ProRule" id="PRU00335"/>
    </source>
</evidence>
<feature type="domain" description="HTH tetR-type" evidence="3">
    <location>
        <begin position="22"/>
        <end position="82"/>
    </location>
</feature>
<dbReference type="Pfam" id="PF00440">
    <property type="entry name" value="TetR_N"/>
    <property type="match status" value="1"/>
</dbReference>
<protein>
    <recommendedName>
        <fullName evidence="3">HTH tetR-type domain-containing protein</fullName>
    </recommendedName>
</protein>
<evidence type="ECO:0000313" key="5">
    <source>
        <dbReference type="Proteomes" id="UP000658656"/>
    </source>
</evidence>
<reference evidence="4" key="2">
    <citation type="submission" date="2020-09" db="EMBL/GenBank/DDBJ databases">
        <authorList>
            <person name="Sun Q."/>
            <person name="Zhou Y."/>
        </authorList>
    </citation>
    <scope>NUCLEOTIDE SEQUENCE</scope>
    <source>
        <strain evidence="4">CGMCC 4.7679</strain>
    </source>
</reference>
<dbReference type="PANTHER" id="PTHR43479:SF11">
    <property type="entry name" value="ACREF_ENVCD OPERON REPRESSOR-RELATED"/>
    <property type="match status" value="1"/>
</dbReference>
<evidence type="ECO:0000313" key="4">
    <source>
        <dbReference type="EMBL" id="GHF36348.1"/>
    </source>
</evidence>
<dbReference type="SUPFAM" id="SSF48498">
    <property type="entry name" value="Tetracyclin repressor-like, C-terminal domain"/>
    <property type="match status" value="1"/>
</dbReference>
<dbReference type="InterPro" id="IPR050624">
    <property type="entry name" value="HTH-type_Tx_Regulator"/>
</dbReference>
<dbReference type="PROSITE" id="PS50977">
    <property type="entry name" value="HTH_TETR_2"/>
    <property type="match status" value="1"/>
</dbReference>
<comment type="caution">
    <text evidence="4">The sequence shown here is derived from an EMBL/GenBank/DDBJ whole genome shotgun (WGS) entry which is preliminary data.</text>
</comment>
<keyword evidence="1 2" id="KW-0238">DNA-binding</keyword>
<dbReference type="InterPro" id="IPR036271">
    <property type="entry name" value="Tet_transcr_reg_TetR-rel_C_sf"/>
</dbReference>
<proteinExistence type="predicted"/>
<dbReference type="InterPro" id="IPR009057">
    <property type="entry name" value="Homeodomain-like_sf"/>
</dbReference>
<dbReference type="Gene3D" id="1.10.357.10">
    <property type="entry name" value="Tetracycline Repressor, domain 2"/>
    <property type="match status" value="1"/>
</dbReference>
<dbReference type="InterPro" id="IPR001647">
    <property type="entry name" value="HTH_TetR"/>
</dbReference>
<dbReference type="SUPFAM" id="SSF46689">
    <property type="entry name" value="Homeodomain-like"/>
    <property type="match status" value="1"/>
</dbReference>
<dbReference type="AlphaFoldDB" id="A0A8H9IRB9"/>
<dbReference type="PRINTS" id="PR00455">
    <property type="entry name" value="HTHTETR"/>
</dbReference>
<evidence type="ECO:0000259" key="3">
    <source>
        <dbReference type="PROSITE" id="PS50977"/>
    </source>
</evidence>
<dbReference type="EMBL" id="BNAV01000001">
    <property type="protein sequence ID" value="GHF36348.1"/>
    <property type="molecule type" value="Genomic_DNA"/>
</dbReference>
<dbReference type="OrthoDB" id="4214267at2"/>
<gene>
    <name evidence="4" type="ORF">GCM10017566_06790</name>
</gene>
<dbReference type="PANTHER" id="PTHR43479">
    <property type="entry name" value="ACREF/ENVCD OPERON REPRESSOR-RELATED"/>
    <property type="match status" value="1"/>
</dbReference>